<feature type="region of interest" description="Disordered" evidence="1">
    <location>
        <begin position="1"/>
        <end position="20"/>
    </location>
</feature>
<proteinExistence type="predicted"/>
<dbReference type="EMBL" id="UGCP01000002">
    <property type="protein sequence ID" value="STI85998.1"/>
    <property type="molecule type" value="Genomic_DNA"/>
</dbReference>
<sequence length="137" mass="15450">MSRRVGRNSRNGTRGGRVNRQHFAATTGKRLAAQYFIADANAQLTFSANMLFQWNNKTLRQWYLAQGCTVGLGFISGGWMPPLKSQILFFLNAENNLSMVFHGNDTHGNGVQIPFPGVRCFCDRLQRDAVRRARINT</sequence>
<reference evidence="2 3" key="1">
    <citation type="submission" date="2018-06" db="EMBL/GenBank/DDBJ databases">
        <authorList>
            <consortium name="Pathogen Informatics"/>
            <person name="Doyle S."/>
        </authorList>
    </citation>
    <scope>NUCLEOTIDE SEQUENCE [LARGE SCALE GENOMIC DNA]</scope>
    <source>
        <strain evidence="2 3">NCTC8622</strain>
    </source>
</reference>
<organism evidence="2 3">
    <name type="scientific">Escherichia coli</name>
    <dbReference type="NCBI Taxonomy" id="562"/>
    <lineage>
        <taxon>Bacteria</taxon>
        <taxon>Pseudomonadati</taxon>
        <taxon>Pseudomonadota</taxon>
        <taxon>Gammaproteobacteria</taxon>
        <taxon>Enterobacterales</taxon>
        <taxon>Enterobacteriaceae</taxon>
        <taxon>Escherichia</taxon>
    </lineage>
</organism>
<evidence type="ECO:0000256" key="1">
    <source>
        <dbReference type="SAM" id="MobiDB-lite"/>
    </source>
</evidence>
<gene>
    <name evidence="2" type="ORF">NCTC8622_05113</name>
</gene>
<dbReference type="Proteomes" id="UP000254079">
    <property type="component" value="Unassembled WGS sequence"/>
</dbReference>
<accession>A0A376UAD0</accession>
<name>A0A376UAD0_ECOLX</name>
<evidence type="ECO:0000313" key="2">
    <source>
        <dbReference type="EMBL" id="STI85998.1"/>
    </source>
</evidence>
<feature type="compositionally biased region" description="Low complexity" evidence="1">
    <location>
        <begin position="8"/>
        <end position="18"/>
    </location>
</feature>
<evidence type="ECO:0000313" key="3">
    <source>
        <dbReference type="Proteomes" id="UP000254079"/>
    </source>
</evidence>
<protein>
    <submittedName>
        <fullName evidence="2">Uncharacterized protein</fullName>
    </submittedName>
</protein>
<dbReference type="AlphaFoldDB" id="A0A376UAD0"/>